<name>A0A8H3MEN1_9GLOM</name>
<organism evidence="1 2">
    <name type="scientific">Rhizophagus clarus</name>
    <dbReference type="NCBI Taxonomy" id="94130"/>
    <lineage>
        <taxon>Eukaryota</taxon>
        <taxon>Fungi</taxon>
        <taxon>Fungi incertae sedis</taxon>
        <taxon>Mucoromycota</taxon>
        <taxon>Glomeromycotina</taxon>
        <taxon>Glomeromycetes</taxon>
        <taxon>Glomerales</taxon>
        <taxon>Glomeraceae</taxon>
        <taxon>Rhizophagus</taxon>
    </lineage>
</organism>
<dbReference type="EMBL" id="BLAL01000334">
    <property type="protein sequence ID" value="GET03923.1"/>
    <property type="molecule type" value="Genomic_DNA"/>
</dbReference>
<dbReference type="Proteomes" id="UP000615446">
    <property type="component" value="Unassembled WGS sequence"/>
</dbReference>
<reference evidence="1" key="1">
    <citation type="submission" date="2019-10" db="EMBL/GenBank/DDBJ databases">
        <title>Conservation and host-specific expression of non-tandemly repeated heterogenous ribosome RNA gene in arbuscular mycorrhizal fungi.</title>
        <authorList>
            <person name="Maeda T."/>
            <person name="Kobayashi Y."/>
            <person name="Nakagawa T."/>
            <person name="Ezawa T."/>
            <person name="Yamaguchi K."/>
            <person name="Bino T."/>
            <person name="Nishimoto Y."/>
            <person name="Shigenobu S."/>
            <person name="Kawaguchi M."/>
        </authorList>
    </citation>
    <scope>NUCLEOTIDE SEQUENCE</scope>
    <source>
        <strain evidence="1">HR1</strain>
    </source>
</reference>
<comment type="caution">
    <text evidence="1">The sequence shown here is derived from an EMBL/GenBank/DDBJ whole genome shotgun (WGS) entry which is preliminary data.</text>
</comment>
<proteinExistence type="predicted"/>
<gene>
    <name evidence="1" type="ORF">RCL2_003022800</name>
</gene>
<evidence type="ECO:0000313" key="1">
    <source>
        <dbReference type="EMBL" id="GET03923.1"/>
    </source>
</evidence>
<sequence length="109" mass="12702">MIDRNIIKDVATSLHSHQLITNNIFSYFESNIKTEALYIIQQYLKDEGNLTFYTDRLLINTNTQAALITASFIQILDMNNITYTFTLTIENWPSFFRTELFAILLTLIV</sequence>
<protein>
    <submittedName>
        <fullName evidence="1">Uncharacterized protein</fullName>
    </submittedName>
</protein>
<accession>A0A8H3MEN1</accession>
<evidence type="ECO:0000313" key="2">
    <source>
        <dbReference type="Proteomes" id="UP000615446"/>
    </source>
</evidence>
<dbReference type="AlphaFoldDB" id="A0A8H3MEN1"/>